<dbReference type="Proteomes" id="UP000679690">
    <property type="component" value="Unassembled WGS sequence"/>
</dbReference>
<protein>
    <submittedName>
        <fullName evidence="1">Topology modulation protein</fullName>
    </submittedName>
</protein>
<dbReference type="Gene3D" id="3.40.50.300">
    <property type="entry name" value="P-loop containing nucleotide triphosphate hydrolases"/>
    <property type="match status" value="1"/>
</dbReference>
<dbReference type="PANTHER" id="PTHR37816:SF1">
    <property type="entry name" value="TOXIN"/>
    <property type="match status" value="1"/>
</dbReference>
<sequence length="153" mass="17611">MRRIAIFGCGGAGKSHLARRLAVRLGFPATHLDDHYYDDGWNPAPADEFAATQRDLVGADRWIIDGNYASTLPIRLARADTVILLDLPAHTCLWGIARRRGRHRITLPFLWYVIRYRRTMRPRVEALIAEHAGHARYLRFTSHRQVNRFLAAR</sequence>
<name>A0ABS3UF87_9ACTN</name>
<gene>
    <name evidence="1" type="ORF">J5X75_07860</name>
</gene>
<evidence type="ECO:0000313" key="2">
    <source>
        <dbReference type="Proteomes" id="UP000679690"/>
    </source>
</evidence>
<proteinExistence type="predicted"/>
<dbReference type="InterPro" id="IPR052922">
    <property type="entry name" value="Cytidylate_Kinase-2"/>
</dbReference>
<dbReference type="EMBL" id="JAGFNS010000004">
    <property type="protein sequence ID" value="MBO3737434.1"/>
    <property type="molecule type" value="Genomic_DNA"/>
</dbReference>
<dbReference type="SUPFAM" id="SSF52540">
    <property type="entry name" value="P-loop containing nucleoside triphosphate hydrolases"/>
    <property type="match status" value="1"/>
</dbReference>
<accession>A0ABS3UF87</accession>
<dbReference type="InterPro" id="IPR027417">
    <property type="entry name" value="P-loop_NTPase"/>
</dbReference>
<keyword evidence="2" id="KW-1185">Reference proteome</keyword>
<dbReference type="PANTHER" id="PTHR37816">
    <property type="entry name" value="YALI0E33011P"/>
    <property type="match status" value="1"/>
</dbReference>
<organism evidence="1 2">
    <name type="scientific">Actinoplanes flavus</name>
    <dbReference type="NCBI Taxonomy" id="2820290"/>
    <lineage>
        <taxon>Bacteria</taxon>
        <taxon>Bacillati</taxon>
        <taxon>Actinomycetota</taxon>
        <taxon>Actinomycetes</taxon>
        <taxon>Micromonosporales</taxon>
        <taxon>Micromonosporaceae</taxon>
        <taxon>Actinoplanes</taxon>
    </lineage>
</organism>
<reference evidence="1 2" key="1">
    <citation type="submission" date="2021-03" db="EMBL/GenBank/DDBJ databases">
        <title>Actinoplanes flavus sp. nov., a novel actinomycete isolated from Coconut Palm rhizosphere soil.</title>
        <authorList>
            <person name="Luo X."/>
        </authorList>
    </citation>
    <scope>NUCLEOTIDE SEQUENCE [LARGE SCALE GENOMIC DNA]</scope>
    <source>
        <strain evidence="1 2">NEAU-H7</strain>
    </source>
</reference>
<evidence type="ECO:0000313" key="1">
    <source>
        <dbReference type="EMBL" id="MBO3737434.1"/>
    </source>
</evidence>
<comment type="caution">
    <text evidence="1">The sequence shown here is derived from an EMBL/GenBank/DDBJ whole genome shotgun (WGS) entry which is preliminary data.</text>
</comment>